<name>W9ZZU4_FUSOX</name>
<dbReference type="Proteomes" id="UP000030703">
    <property type="component" value="Unassembled WGS sequence"/>
</dbReference>
<accession>W9ZZU4</accession>
<gene>
    <name evidence="1" type="ORF">FOMG_16876</name>
</gene>
<dbReference type="AlphaFoldDB" id="W9ZZU4"/>
<sequence length="288" mass="32952">MTYTSFTKQQVTNTDLQQWGFFRIIPSSRLAMNGVLALSAYQLATVTHCQHARRKEYQYQMLAIKDLRKCLSNFRPEHADGALVASLALLWLCEDMSSRRQIAEGILAILQTCHRLGHQSGFYHMMAKAWRQTAHLLTTLKTECGKPNALQRIIIEMRDFETVLKEQEPDDGTWRQLRLLIALAKDLTKLELSTPTDKQFERIRLLRDYKLWLPLNDLLTSKNLSITLMVNAYLYAIALYAQSQTPQAYVIDLVVNLPSLLDETLRQISPVKPYVGSLNNLKAIVSGL</sequence>
<dbReference type="OrthoDB" id="1924260at2759"/>
<reference evidence="1" key="2">
    <citation type="submission" date="2012-05" db="EMBL/GenBank/DDBJ databases">
        <title>Annotation of the Genome Sequence of Fusarium oxysporum f. sp. melonis 26406.</title>
        <authorList>
            <consortium name="The Broad Institute Genomics Platform"/>
            <person name="Ma L.-J."/>
            <person name="Corby-Kistler H."/>
            <person name="Broz K."/>
            <person name="Gale L.R."/>
            <person name="Jonkers W."/>
            <person name="O'Donnell K."/>
            <person name="Ploetz R."/>
            <person name="Steinberg C."/>
            <person name="Schwartz D.C."/>
            <person name="VanEtten H."/>
            <person name="Zhou S."/>
            <person name="Young S.K."/>
            <person name="Zeng Q."/>
            <person name="Gargeya S."/>
            <person name="Fitzgerald M."/>
            <person name="Abouelleil A."/>
            <person name="Alvarado L."/>
            <person name="Chapman S.B."/>
            <person name="Gainer-Dewar J."/>
            <person name="Goldberg J."/>
            <person name="Griggs A."/>
            <person name="Gujja S."/>
            <person name="Hansen M."/>
            <person name="Howarth C."/>
            <person name="Imamovic A."/>
            <person name="Ireland A."/>
            <person name="Larimer J."/>
            <person name="McCowan C."/>
            <person name="Murphy C."/>
            <person name="Pearson M."/>
            <person name="Poon T.W."/>
            <person name="Priest M."/>
            <person name="Roberts A."/>
            <person name="Saif S."/>
            <person name="Shea T."/>
            <person name="Sykes S."/>
            <person name="Wortman J."/>
            <person name="Nusbaum C."/>
            <person name="Birren B."/>
        </authorList>
    </citation>
    <scope>NUCLEOTIDE SEQUENCE</scope>
    <source>
        <strain evidence="1">26406</strain>
    </source>
</reference>
<evidence type="ECO:0000313" key="1">
    <source>
        <dbReference type="EMBL" id="EXK26551.1"/>
    </source>
</evidence>
<dbReference type="VEuPathDB" id="FungiDB:FOMG_16876"/>
<organism evidence="1">
    <name type="scientific">Fusarium oxysporum f. sp. melonis 26406</name>
    <dbReference type="NCBI Taxonomy" id="1089452"/>
    <lineage>
        <taxon>Eukaryota</taxon>
        <taxon>Fungi</taxon>
        <taxon>Dikarya</taxon>
        <taxon>Ascomycota</taxon>
        <taxon>Pezizomycotina</taxon>
        <taxon>Sordariomycetes</taxon>
        <taxon>Hypocreomycetidae</taxon>
        <taxon>Hypocreales</taxon>
        <taxon>Nectriaceae</taxon>
        <taxon>Fusarium</taxon>
        <taxon>Fusarium oxysporum species complex</taxon>
    </lineage>
</organism>
<reference evidence="1" key="1">
    <citation type="submission" date="2012-04" db="EMBL/GenBank/DDBJ databases">
        <title>The Genome Sequence of Fusarium oxysporum melonis.</title>
        <authorList>
            <consortium name="The Broad Institute Genome Sequencing Platform"/>
            <person name="Ma L.-J."/>
            <person name="Gale L.R."/>
            <person name="Schwartz D.C."/>
            <person name="Zhou S."/>
            <person name="Corby-Kistler H."/>
            <person name="Young S.K."/>
            <person name="Zeng Q."/>
            <person name="Gargeya S."/>
            <person name="Fitzgerald M."/>
            <person name="Haas B."/>
            <person name="Abouelleil A."/>
            <person name="Alvarado L."/>
            <person name="Arachchi H.M."/>
            <person name="Berlin A."/>
            <person name="Brown A."/>
            <person name="Chapman S.B."/>
            <person name="Chen Z."/>
            <person name="Dunbar C."/>
            <person name="Freedman E."/>
            <person name="Gearin G."/>
            <person name="Goldberg J."/>
            <person name="Griggs A."/>
            <person name="Gujja S."/>
            <person name="Heiman D."/>
            <person name="Howarth C."/>
            <person name="Larson L."/>
            <person name="Lui A."/>
            <person name="MacDonald P.J.P."/>
            <person name="Montmayeur A."/>
            <person name="Murphy C."/>
            <person name="Neiman D."/>
            <person name="Pearson M."/>
            <person name="Priest M."/>
            <person name="Roberts A."/>
            <person name="Saif S."/>
            <person name="Shea T."/>
            <person name="Shenoy N."/>
            <person name="Sisk P."/>
            <person name="Stolte C."/>
            <person name="Sykes S."/>
            <person name="Wortman J."/>
            <person name="Nusbaum C."/>
            <person name="Birren B."/>
        </authorList>
    </citation>
    <scope>NUCLEOTIDE SEQUENCE</scope>
    <source>
        <strain evidence="1">26406</strain>
    </source>
</reference>
<protein>
    <submittedName>
        <fullName evidence="1">Uncharacterized protein</fullName>
    </submittedName>
</protein>
<proteinExistence type="predicted"/>
<dbReference type="EMBL" id="JH659358">
    <property type="protein sequence ID" value="EXK26551.1"/>
    <property type="molecule type" value="Genomic_DNA"/>
</dbReference>
<dbReference type="HOGENOM" id="CLU_056033_1_0_1"/>